<accession>A0A443NFR6</accession>
<dbReference type="NCBIfam" id="TIGR00756">
    <property type="entry name" value="PPR"/>
    <property type="match status" value="4"/>
</dbReference>
<dbReference type="Proteomes" id="UP000283530">
    <property type="component" value="Unassembled WGS sequence"/>
</dbReference>
<evidence type="ECO:0000256" key="2">
    <source>
        <dbReference type="ARBA" id="ARBA00022737"/>
    </source>
</evidence>
<gene>
    <name evidence="4" type="ORF">CKAN_00585900</name>
</gene>
<organism evidence="4 5">
    <name type="scientific">Cinnamomum micranthum f. kanehirae</name>
    <dbReference type="NCBI Taxonomy" id="337451"/>
    <lineage>
        <taxon>Eukaryota</taxon>
        <taxon>Viridiplantae</taxon>
        <taxon>Streptophyta</taxon>
        <taxon>Embryophyta</taxon>
        <taxon>Tracheophyta</taxon>
        <taxon>Spermatophyta</taxon>
        <taxon>Magnoliopsida</taxon>
        <taxon>Magnoliidae</taxon>
        <taxon>Laurales</taxon>
        <taxon>Lauraceae</taxon>
        <taxon>Cinnamomum</taxon>
    </lineage>
</organism>
<dbReference type="AlphaFoldDB" id="A0A443NFR6"/>
<comment type="similarity">
    <text evidence="1">Belongs to the PPR family. P subfamily.</text>
</comment>
<feature type="repeat" description="PPR" evidence="3">
    <location>
        <begin position="281"/>
        <end position="315"/>
    </location>
</feature>
<dbReference type="Pfam" id="PF13041">
    <property type="entry name" value="PPR_2"/>
    <property type="match status" value="2"/>
</dbReference>
<dbReference type="PROSITE" id="PS51375">
    <property type="entry name" value="PPR"/>
    <property type="match status" value="4"/>
</dbReference>
<protein>
    <submittedName>
        <fullName evidence="4">Pentatricopeptide repeat-containing protein, mitochondrial-like protein</fullName>
    </submittedName>
</protein>
<dbReference type="PANTHER" id="PTHR47939:SF7">
    <property type="entry name" value="REPEAT-CONTAINING PROTEIN, PUTATIVE-RELATED"/>
    <property type="match status" value="1"/>
</dbReference>
<feature type="repeat" description="PPR" evidence="3">
    <location>
        <begin position="246"/>
        <end position="280"/>
    </location>
</feature>
<comment type="caution">
    <text evidence="4">The sequence shown here is derived from an EMBL/GenBank/DDBJ whole genome shotgun (WGS) entry which is preliminary data.</text>
</comment>
<reference evidence="4 5" key="1">
    <citation type="journal article" date="2019" name="Nat. Plants">
        <title>Stout camphor tree genome fills gaps in understanding of flowering plant genome evolution.</title>
        <authorList>
            <person name="Chaw S.M."/>
            <person name="Liu Y.C."/>
            <person name="Wu Y.W."/>
            <person name="Wang H.Y."/>
            <person name="Lin C.I."/>
            <person name="Wu C.S."/>
            <person name="Ke H.M."/>
            <person name="Chang L.Y."/>
            <person name="Hsu C.Y."/>
            <person name="Yang H.T."/>
            <person name="Sudianto E."/>
            <person name="Hsu M.H."/>
            <person name="Wu K.P."/>
            <person name="Wang L.N."/>
            <person name="Leebens-Mack J.H."/>
            <person name="Tsai I.J."/>
        </authorList>
    </citation>
    <scope>NUCLEOTIDE SEQUENCE [LARGE SCALE GENOMIC DNA]</scope>
    <source>
        <strain evidence="5">cv. Chaw 1501</strain>
        <tissue evidence="4">Young leaves</tissue>
    </source>
</reference>
<dbReference type="Pfam" id="PF01535">
    <property type="entry name" value="PPR"/>
    <property type="match status" value="1"/>
</dbReference>
<feature type="repeat" description="PPR" evidence="3">
    <location>
        <begin position="386"/>
        <end position="420"/>
    </location>
</feature>
<dbReference type="InterPro" id="IPR002885">
    <property type="entry name" value="PPR_rpt"/>
</dbReference>
<evidence type="ECO:0000313" key="4">
    <source>
        <dbReference type="EMBL" id="RWR77376.1"/>
    </source>
</evidence>
<feature type="repeat" description="PPR" evidence="3">
    <location>
        <begin position="351"/>
        <end position="385"/>
    </location>
</feature>
<keyword evidence="5" id="KW-1185">Reference proteome</keyword>
<evidence type="ECO:0000256" key="3">
    <source>
        <dbReference type="PROSITE-ProRule" id="PRU00708"/>
    </source>
</evidence>
<name>A0A443NFR6_9MAGN</name>
<proteinExistence type="inferred from homology"/>
<dbReference type="InterPro" id="IPR050667">
    <property type="entry name" value="PPR-containing_protein"/>
</dbReference>
<dbReference type="InterPro" id="IPR011990">
    <property type="entry name" value="TPR-like_helical_dom_sf"/>
</dbReference>
<sequence length="473" mass="54991">MRSQLTSFHRLRLSHPFFFSSSCQTLIKTTSHSQSKDHHRFYYHLALSDRRGYGLREAKTMENRNMLSLCLIHRFCSKVDRKSCSLKAEKDPYKLPQPVDVSKLAVIDMPALDKLKAERDPEKLFHLFKANAHNRSVVENRFAFEDTISRLAGARRFDYIEQLLEQQKALPQGRREGFIIRIIMLYGKAGMPDLAVKTFYDMHLFGCNRSVKSFNATLRVLTQAKNFDEIHSFFTEIPKKFGISPDGFSCNIVIKAFCEMGCLRSAYLIMEEMEKAGISPDVVTYSTLISAFYRNDRREIADGLWNLMVIRKCFPNLFTFNIRIQYLVNKRRPWLANRLMRKMVVLGINPDELTFNLIIKGFCKVGNLDMAKRIYDSLHSKGCRPNSKIYQTMIHYLCEGGEFDLAYTLCKDSMGKGWFPSIDSICRLLEGLIQNSKHRKCREIMRLIQGRVPPYSEEELITFQGFCSQDRKE</sequence>
<dbReference type="STRING" id="337451.A0A443NFR6"/>
<keyword evidence="2" id="KW-0677">Repeat</keyword>
<evidence type="ECO:0000256" key="1">
    <source>
        <dbReference type="ARBA" id="ARBA00007626"/>
    </source>
</evidence>
<dbReference type="EMBL" id="QPKB01000002">
    <property type="protein sequence ID" value="RWR77376.1"/>
    <property type="molecule type" value="Genomic_DNA"/>
</dbReference>
<dbReference type="OrthoDB" id="185373at2759"/>
<dbReference type="Gene3D" id="1.25.40.10">
    <property type="entry name" value="Tetratricopeptide repeat domain"/>
    <property type="match status" value="2"/>
</dbReference>
<dbReference type="PANTHER" id="PTHR47939">
    <property type="entry name" value="MEMBRANE-ASSOCIATED SALT-INDUCIBLE PROTEIN-LIKE"/>
    <property type="match status" value="1"/>
</dbReference>
<evidence type="ECO:0000313" key="5">
    <source>
        <dbReference type="Proteomes" id="UP000283530"/>
    </source>
</evidence>
<dbReference type="PROSITE" id="PS51257">
    <property type="entry name" value="PROKAR_LIPOPROTEIN"/>
    <property type="match status" value="1"/>
</dbReference>